<evidence type="ECO:0000313" key="1">
    <source>
        <dbReference type="EMBL" id="CAB4138039.1"/>
    </source>
</evidence>
<gene>
    <name evidence="1" type="ORF">UFOVP328_232</name>
</gene>
<protein>
    <submittedName>
        <fullName evidence="1">Uncharacterized protein</fullName>
    </submittedName>
</protein>
<accession>A0A6J5M1Z2</accession>
<organism evidence="1">
    <name type="scientific">uncultured Caudovirales phage</name>
    <dbReference type="NCBI Taxonomy" id="2100421"/>
    <lineage>
        <taxon>Viruses</taxon>
        <taxon>Duplodnaviria</taxon>
        <taxon>Heunggongvirae</taxon>
        <taxon>Uroviricota</taxon>
        <taxon>Caudoviricetes</taxon>
        <taxon>Peduoviridae</taxon>
        <taxon>Maltschvirus</taxon>
        <taxon>Maltschvirus maltsch</taxon>
    </lineage>
</organism>
<reference evidence="1" key="1">
    <citation type="submission" date="2020-04" db="EMBL/GenBank/DDBJ databases">
        <authorList>
            <person name="Chiriac C."/>
            <person name="Salcher M."/>
            <person name="Ghai R."/>
            <person name="Kavagutti S V."/>
        </authorList>
    </citation>
    <scope>NUCLEOTIDE SEQUENCE</scope>
</reference>
<dbReference type="EMBL" id="LR796341">
    <property type="protein sequence ID" value="CAB4138039.1"/>
    <property type="molecule type" value="Genomic_DNA"/>
</dbReference>
<name>A0A6J5M1Z2_9CAUD</name>
<sequence>MSVGGFDIGSAVGSFADFATDFAADFTSDFGLDSFTDSFGTEFLTDIGGSFVDFGGDIFSGAGEFLGDIGGSLYEQVGSFAGDANWFNATSFGSILDSAGTGISEFFGDIGGSLSGITNYLPTSVSSITGALPSGLTSIPGVGSIVNGATNIGTNLLTTATRAIVPTGAALLSNATGLDPRLINTALSGQLPGIGSLTGIPAGVNPSVVPGFGGGGISLSSILTGPGFGAPVGYGTPRSASVGGFNVGGALNSAVAFVTGSGSAQAQPRPTNTTLQFPDSAYGSTGILDIEITGVGVNLSDTVAQDPTRATTTGGNFTEFYNSETGLYDVFNNDTGETVQSGLNQQAAILAAQDLSIGNAGQDLSERAVNVNPANFPAYDDEGNLLPGYALDENEEPYFAGFGTVRTSAADVNLANFPAYDDDGNLLPGYELDEDNNPVFVGSSASNLSGLLNNAAGATRGLLDQARQQQTIRDQRQNRAQSSDWRVRLRLAPRSTYLYNAPDVGPVLQPLRNTDGVIFPYTPSIDTAYKADYDAYNLTHSNYRGYFYKGSYVDSINVRAMFTAQDTAEANYLLAVIHFFRSATKMFYGQDAQRGSPPPLVYLSGLGEFQFNEHPCVISQFNYNLPGDVDYIRAHSAGINGTNLQVNRNRQTIAGNPLSYSINRLASVFLTKGALDTRLSSGSLAIEEPTYVPTKMEISLTLFPMQSRSQVSKEFSVKNFANGNLLKGGFW</sequence>
<proteinExistence type="predicted"/>